<dbReference type="Proteomes" id="UP000886805">
    <property type="component" value="Unassembled WGS sequence"/>
</dbReference>
<protein>
    <submittedName>
        <fullName evidence="2">Uncharacterized protein</fullName>
    </submittedName>
</protein>
<keyword evidence="1" id="KW-1133">Transmembrane helix</keyword>
<feature type="transmembrane region" description="Helical" evidence="1">
    <location>
        <begin position="7"/>
        <end position="27"/>
    </location>
</feature>
<dbReference type="AlphaFoldDB" id="A0A9D1X5T5"/>
<reference evidence="2" key="1">
    <citation type="journal article" date="2021" name="PeerJ">
        <title>Extensive microbial diversity within the chicken gut microbiome revealed by metagenomics and culture.</title>
        <authorList>
            <person name="Gilroy R."/>
            <person name="Ravi A."/>
            <person name="Getino M."/>
            <person name="Pursley I."/>
            <person name="Horton D.L."/>
            <person name="Alikhan N.F."/>
            <person name="Baker D."/>
            <person name="Gharbi K."/>
            <person name="Hall N."/>
            <person name="Watson M."/>
            <person name="Adriaenssens E.M."/>
            <person name="Foster-Nyarko E."/>
            <person name="Jarju S."/>
            <person name="Secka A."/>
            <person name="Antonio M."/>
            <person name="Oren A."/>
            <person name="Chaudhuri R.R."/>
            <person name="La Ragione R."/>
            <person name="Hildebrand F."/>
            <person name="Pallen M.J."/>
        </authorList>
    </citation>
    <scope>NUCLEOTIDE SEQUENCE</scope>
    <source>
        <strain evidence="2">ChiSxjej3B15-1167</strain>
    </source>
</reference>
<accession>A0A9D1X5T5</accession>
<gene>
    <name evidence="2" type="ORF">H9849_08700</name>
</gene>
<dbReference type="EMBL" id="DXEQ01000261">
    <property type="protein sequence ID" value="HIX73086.1"/>
    <property type="molecule type" value="Genomic_DNA"/>
</dbReference>
<sequence length="71" mass="8074">MKRFKRAGALLLVIILIGLVMLTLYCAVTGSRYFMASLMATLLLPILLYAYMFIYRLLRGDGRKTPPSDEE</sequence>
<evidence type="ECO:0000313" key="3">
    <source>
        <dbReference type="Proteomes" id="UP000886805"/>
    </source>
</evidence>
<feature type="transmembrane region" description="Helical" evidence="1">
    <location>
        <begin position="33"/>
        <end position="54"/>
    </location>
</feature>
<evidence type="ECO:0000313" key="2">
    <source>
        <dbReference type="EMBL" id="HIX73086.1"/>
    </source>
</evidence>
<organism evidence="2 3">
    <name type="scientific">Candidatus Anaerobutyricum stercoripullorum</name>
    <dbReference type="NCBI Taxonomy" id="2838456"/>
    <lineage>
        <taxon>Bacteria</taxon>
        <taxon>Bacillati</taxon>
        <taxon>Bacillota</taxon>
        <taxon>Clostridia</taxon>
        <taxon>Lachnospirales</taxon>
        <taxon>Lachnospiraceae</taxon>
        <taxon>Anaerobutyricum</taxon>
    </lineage>
</organism>
<name>A0A9D1X5T5_9FIRM</name>
<keyword evidence="1" id="KW-0472">Membrane</keyword>
<reference evidence="2" key="2">
    <citation type="submission" date="2021-04" db="EMBL/GenBank/DDBJ databases">
        <authorList>
            <person name="Gilroy R."/>
        </authorList>
    </citation>
    <scope>NUCLEOTIDE SEQUENCE</scope>
    <source>
        <strain evidence="2">ChiSxjej3B15-1167</strain>
    </source>
</reference>
<keyword evidence="1" id="KW-0812">Transmembrane</keyword>
<proteinExistence type="predicted"/>
<evidence type="ECO:0000256" key="1">
    <source>
        <dbReference type="SAM" id="Phobius"/>
    </source>
</evidence>
<comment type="caution">
    <text evidence="2">The sequence shown here is derived from an EMBL/GenBank/DDBJ whole genome shotgun (WGS) entry which is preliminary data.</text>
</comment>